<keyword evidence="3" id="KW-1185">Reference proteome</keyword>
<evidence type="ECO:0000313" key="3">
    <source>
        <dbReference type="Proteomes" id="UP001210865"/>
    </source>
</evidence>
<organism evidence="2 3">
    <name type="scientific">Sphingomonas abietis</name>
    <dbReference type="NCBI Taxonomy" id="3012344"/>
    <lineage>
        <taxon>Bacteria</taxon>
        <taxon>Pseudomonadati</taxon>
        <taxon>Pseudomonadota</taxon>
        <taxon>Alphaproteobacteria</taxon>
        <taxon>Sphingomonadales</taxon>
        <taxon>Sphingomonadaceae</taxon>
        <taxon>Sphingomonas</taxon>
    </lineage>
</organism>
<dbReference type="Proteomes" id="UP001210865">
    <property type="component" value="Chromosome"/>
</dbReference>
<dbReference type="PROSITE" id="PS51065">
    <property type="entry name" value="NHR"/>
    <property type="match status" value="1"/>
</dbReference>
<reference evidence="2 3" key="1">
    <citation type="submission" date="2022-12" db="EMBL/GenBank/DDBJ databases">
        <title>Sphingomonas abieness sp. nov., an endophytic bacterium isolated from Abies koreana.</title>
        <authorList>
            <person name="Jiang L."/>
            <person name="Lee J."/>
        </authorList>
    </citation>
    <scope>NUCLEOTIDE SEQUENCE [LARGE SCALE GENOMIC DNA]</scope>
    <source>
        <strain evidence="3">PAMB 00755</strain>
    </source>
</reference>
<sequence>MSVARSDFLRNLDGIVQAIDLEAVAKGALGTGIPPSLFVLRRGILVTGLIALETFVRERTVEALGTLERWPRSYEELPEKLRTAARLNALSYLQSFARMLKRQDDDYEYELKAEIAKMASGDGTVLRFTKFVSGDYTGNLSDAGLKELLSNLQVENCWNTFRVFAGHAGIGVPSVQEIVKSTVRKRHRSAHSSTYSPTATEIVELPLNLLCIALCFDVSISASMEQALADPARWARGELAWSDAVNLYFTEPHHGRFRLLKPGATRAMRIVDTFADAKAFVPRPVVGSIAVLVEHDTSGRPVVWAIL</sequence>
<gene>
    <name evidence="2" type="ORF">PBT88_12320</name>
</gene>
<evidence type="ECO:0000259" key="1">
    <source>
        <dbReference type="PROSITE" id="PS51065"/>
    </source>
</evidence>
<name>A0ABY7NJ25_9SPHN</name>
<dbReference type="EMBL" id="CP115174">
    <property type="protein sequence ID" value="WBO20990.1"/>
    <property type="molecule type" value="Genomic_DNA"/>
</dbReference>
<protein>
    <recommendedName>
        <fullName evidence="1">NHR domain-containing protein</fullName>
    </recommendedName>
</protein>
<dbReference type="RefSeq" id="WP_270075640.1">
    <property type="nucleotide sequence ID" value="NZ_CP115174.1"/>
</dbReference>
<accession>A0ABY7NJ25</accession>
<dbReference type="InterPro" id="IPR006573">
    <property type="entry name" value="NHR_dom"/>
</dbReference>
<feature type="domain" description="NHR" evidence="1">
    <location>
        <begin position="246"/>
        <end position="307"/>
    </location>
</feature>
<evidence type="ECO:0000313" key="2">
    <source>
        <dbReference type="EMBL" id="WBO20990.1"/>
    </source>
</evidence>
<proteinExistence type="predicted"/>